<dbReference type="Pfam" id="PF01850">
    <property type="entry name" value="PIN"/>
    <property type="match status" value="1"/>
</dbReference>
<evidence type="ECO:0000256" key="1">
    <source>
        <dbReference type="SAM" id="MobiDB-lite"/>
    </source>
</evidence>
<dbReference type="InterPro" id="IPR002716">
    <property type="entry name" value="PIN_dom"/>
</dbReference>
<accession>A0ABU2G880</accession>
<proteinExistence type="predicted"/>
<protein>
    <submittedName>
        <fullName evidence="3">PIN domain-containing protein</fullName>
    </submittedName>
</protein>
<feature type="domain" description="PIN" evidence="2">
    <location>
        <begin position="83"/>
        <end position="186"/>
    </location>
</feature>
<evidence type="ECO:0000313" key="3">
    <source>
        <dbReference type="EMBL" id="MDS0297016.1"/>
    </source>
</evidence>
<gene>
    <name evidence="3" type="ORF">NDI79_22895</name>
</gene>
<comment type="caution">
    <text evidence="3">The sequence shown here is derived from an EMBL/GenBank/DDBJ whole genome shotgun (WGS) entry which is preliminary data.</text>
</comment>
<dbReference type="InterPro" id="IPR029060">
    <property type="entry name" value="PIN-like_dom_sf"/>
</dbReference>
<keyword evidence="4" id="KW-1185">Reference proteome</keyword>
<organism evidence="3 4">
    <name type="scientific">Halogeometricum luteum</name>
    <dbReference type="NCBI Taxonomy" id="2950537"/>
    <lineage>
        <taxon>Archaea</taxon>
        <taxon>Methanobacteriati</taxon>
        <taxon>Methanobacteriota</taxon>
        <taxon>Stenosarchaea group</taxon>
        <taxon>Halobacteria</taxon>
        <taxon>Halobacteriales</taxon>
        <taxon>Haloferacaceae</taxon>
        <taxon>Halogeometricum</taxon>
    </lineage>
</organism>
<dbReference type="Gene3D" id="3.40.50.1010">
    <property type="entry name" value="5'-nuclease"/>
    <property type="match status" value="1"/>
</dbReference>
<sequence>MTDSLFRSPSHRNSSNVSTDSLRTASSGHDRRRSDTALGSSFVKSTWNASTNRRTAKRGKTSKSGWIESVYLDLDVILAELKADDWLASDVDIDSIEEPKTSVATGIELQYVMEGEWERDRVVRAHQEIASQNIELVPLTSDALDAAADLRAQHDALNVFDGVHLGSAAILDEPIVSTDTLFPEIPEIEHIDPRDLE</sequence>
<evidence type="ECO:0000313" key="4">
    <source>
        <dbReference type="Proteomes" id="UP001254813"/>
    </source>
</evidence>
<feature type="region of interest" description="Disordered" evidence="1">
    <location>
        <begin position="1"/>
        <end position="35"/>
    </location>
</feature>
<feature type="compositionally biased region" description="Polar residues" evidence="1">
    <location>
        <begin position="1"/>
        <end position="27"/>
    </location>
</feature>
<dbReference type="Proteomes" id="UP001254813">
    <property type="component" value="Unassembled WGS sequence"/>
</dbReference>
<reference evidence="3 4" key="1">
    <citation type="submission" date="2022-06" db="EMBL/GenBank/DDBJ databases">
        <title>Halogeometricum sp. a new haloarchaeum isolate from saline soil.</title>
        <authorList>
            <person name="Strakova D."/>
            <person name="Galisteo C."/>
            <person name="Sanchez-Porro C."/>
            <person name="Ventosa A."/>
        </authorList>
    </citation>
    <scope>NUCLEOTIDE SEQUENCE [LARGE SCALE GENOMIC DNA]</scope>
    <source>
        <strain evidence="4">S3BR25-2</strain>
    </source>
</reference>
<dbReference type="SUPFAM" id="SSF88723">
    <property type="entry name" value="PIN domain-like"/>
    <property type="match status" value="1"/>
</dbReference>
<name>A0ABU2G880_9EURY</name>
<evidence type="ECO:0000259" key="2">
    <source>
        <dbReference type="Pfam" id="PF01850"/>
    </source>
</evidence>
<dbReference type="EMBL" id="JAMQOQ010000011">
    <property type="protein sequence ID" value="MDS0297016.1"/>
    <property type="molecule type" value="Genomic_DNA"/>
</dbReference>